<keyword evidence="4" id="KW-1185">Reference proteome</keyword>
<comment type="caution">
    <text evidence="3">The sequence shown here is derived from an EMBL/GenBank/DDBJ whole genome shotgun (WGS) entry which is preliminary data.</text>
</comment>
<gene>
    <name evidence="3" type="ORF">HYH02_002728</name>
</gene>
<dbReference type="Pfam" id="PF09825">
    <property type="entry name" value="BPL_N"/>
    <property type="match status" value="1"/>
</dbReference>
<evidence type="ECO:0000256" key="1">
    <source>
        <dbReference type="SAM" id="MobiDB-lite"/>
    </source>
</evidence>
<dbReference type="InterPro" id="IPR019197">
    <property type="entry name" value="Biotin-prot_ligase_N"/>
</dbReference>
<proteinExistence type="predicted"/>
<dbReference type="SUPFAM" id="SSF52317">
    <property type="entry name" value="Class I glutamine amidotransferase-like"/>
    <property type="match status" value="1"/>
</dbReference>
<evidence type="ECO:0000259" key="2">
    <source>
        <dbReference type="Pfam" id="PF09825"/>
    </source>
</evidence>
<feature type="region of interest" description="Disordered" evidence="1">
    <location>
        <begin position="214"/>
        <end position="253"/>
    </location>
</feature>
<dbReference type="EMBL" id="JAEHOD010000005">
    <property type="protein sequence ID" value="KAG2452489.1"/>
    <property type="molecule type" value="Genomic_DNA"/>
</dbReference>
<dbReference type="AlphaFoldDB" id="A0A835WR03"/>
<dbReference type="GO" id="GO:0004077">
    <property type="term" value="F:biotin--[biotin carboxyl-carrier protein] ligase activity"/>
    <property type="evidence" value="ECO:0007669"/>
    <property type="project" value="TreeGrafter"/>
</dbReference>
<protein>
    <recommendedName>
        <fullName evidence="2">Biotin-protein ligase N-terminal domain-containing protein</fullName>
    </recommendedName>
</protein>
<organism evidence="3 4">
    <name type="scientific">Chlamydomonas schloesseri</name>
    <dbReference type="NCBI Taxonomy" id="2026947"/>
    <lineage>
        <taxon>Eukaryota</taxon>
        <taxon>Viridiplantae</taxon>
        <taxon>Chlorophyta</taxon>
        <taxon>core chlorophytes</taxon>
        <taxon>Chlorophyceae</taxon>
        <taxon>CS clade</taxon>
        <taxon>Chlamydomonadales</taxon>
        <taxon>Chlamydomonadaceae</taxon>
        <taxon>Chlamydomonas</taxon>
    </lineage>
</organism>
<accession>A0A835WR03</accession>
<dbReference type="GO" id="GO:0005737">
    <property type="term" value="C:cytoplasm"/>
    <property type="evidence" value="ECO:0007669"/>
    <property type="project" value="TreeGrafter"/>
</dbReference>
<evidence type="ECO:0000313" key="4">
    <source>
        <dbReference type="Proteomes" id="UP000613740"/>
    </source>
</evidence>
<sequence length="504" mass="51510">MEQLRRHTTGAATARHGNACASAEAPSTSRCRGTCRASAVDASASTSDAAQASSSPAVMVYNGEGAGYRSARTALESAREFLAPGVHVRFLSTSELLEGSWVDRCLLLIMPGGADLPYCKHLNGRGNRIIRGYVEAGGAYLGICAGAYYACSRVEFEPGSRLQVVGDRELAFFPGRARGAAYPGFDYLSEAGSTAAPLAFRPPPPQLLAAAALEGSPRDPRHGAQPQPQPQPQQHQQEAQGGVGGGERPPAAGLAPRHLRLRHKPSVPAAAAAATAPAQPSGPVAAAADSVAAAAAPGLAAAPGQQSGQQWHYCRDYSNGGPVFELLASAEAAGPASGSAAGLPEAGARAGAGAGMGHEVEVLAVYPELGDALAAVRCRVGSGVAVLCGTHPELPAAALGEAVEALGLAAHDPAQAVHIARLGSELGRWEEARRSFWLALLLACCSSVPWTGPRAAEFGRAAAGGDKLWKEEEEMAAVVVSGVHGSQEVRLMGAADRSGQRNMA</sequence>
<evidence type="ECO:0000313" key="3">
    <source>
        <dbReference type="EMBL" id="KAG2452489.1"/>
    </source>
</evidence>
<dbReference type="Proteomes" id="UP000613740">
    <property type="component" value="Unassembled WGS sequence"/>
</dbReference>
<dbReference type="PANTHER" id="PTHR12835:SF5">
    <property type="entry name" value="BIOTIN--PROTEIN LIGASE"/>
    <property type="match status" value="1"/>
</dbReference>
<dbReference type="Gene3D" id="3.40.50.880">
    <property type="match status" value="1"/>
</dbReference>
<name>A0A835WR03_9CHLO</name>
<dbReference type="CDD" id="cd03144">
    <property type="entry name" value="GATase1_ScBLP_like"/>
    <property type="match status" value="1"/>
</dbReference>
<dbReference type="OrthoDB" id="10250105at2759"/>
<feature type="domain" description="Biotin-protein ligase N-terminal" evidence="2">
    <location>
        <begin position="58"/>
        <end position="200"/>
    </location>
</feature>
<reference evidence="3" key="1">
    <citation type="journal article" date="2020" name="bioRxiv">
        <title>Comparative genomics of Chlamydomonas.</title>
        <authorList>
            <person name="Craig R.J."/>
            <person name="Hasan A.R."/>
            <person name="Ness R.W."/>
            <person name="Keightley P.D."/>
        </authorList>
    </citation>
    <scope>NUCLEOTIDE SEQUENCE</scope>
    <source>
        <strain evidence="3">CCAP 11/173</strain>
    </source>
</reference>
<dbReference type="InterPro" id="IPR029062">
    <property type="entry name" value="Class_I_gatase-like"/>
</dbReference>
<dbReference type="PANTHER" id="PTHR12835">
    <property type="entry name" value="BIOTIN PROTEIN LIGASE"/>
    <property type="match status" value="1"/>
</dbReference>